<dbReference type="PANTHER" id="PTHR43377">
    <property type="entry name" value="BILIVERDIN REDUCTASE A"/>
    <property type="match status" value="1"/>
</dbReference>
<dbReference type="InterPro" id="IPR051450">
    <property type="entry name" value="Gfo/Idh/MocA_Oxidoreductases"/>
</dbReference>
<gene>
    <name evidence="2" type="ORF">GCM10022256_31680</name>
</gene>
<dbReference type="SUPFAM" id="SSF51735">
    <property type="entry name" value="NAD(P)-binding Rossmann-fold domains"/>
    <property type="match status" value="1"/>
</dbReference>
<feature type="domain" description="Gfo/Idh/MocA-like oxidoreductase N-terminal" evidence="1">
    <location>
        <begin position="29"/>
        <end position="139"/>
    </location>
</feature>
<reference evidence="3" key="1">
    <citation type="journal article" date="2019" name="Int. J. Syst. Evol. Microbiol.">
        <title>The Global Catalogue of Microorganisms (GCM) 10K type strain sequencing project: providing services to taxonomists for standard genome sequencing and annotation.</title>
        <authorList>
            <consortium name="The Broad Institute Genomics Platform"/>
            <consortium name="The Broad Institute Genome Sequencing Center for Infectious Disease"/>
            <person name="Wu L."/>
            <person name="Ma J."/>
        </authorList>
    </citation>
    <scope>NUCLEOTIDE SEQUENCE [LARGE SCALE GENOMIC DNA]</scope>
    <source>
        <strain evidence="3">JCM 17442</strain>
    </source>
</reference>
<evidence type="ECO:0000313" key="3">
    <source>
        <dbReference type="Proteomes" id="UP001501594"/>
    </source>
</evidence>
<evidence type="ECO:0000259" key="1">
    <source>
        <dbReference type="Pfam" id="PF01408"/>
    </source>
</evidence>
<dbReference type="RefSeq" id="WP_344797933.1">
    <property type="nucleotide sequence ID" value="NZ_BAABAU010000004.1"/>
</dbReference>
<protein>
    <recommendedName>
        <fullName evidence="1">Gfo/Idh/MocA-like oxidoreductase N-terminal domain-containing protein</fullName>
    </recommendedName>
</protein>
<sequence length="383" mass="41500">MTTDTPGGLGAAPAAVRTKGLEPGRPTTYAILGNGWRAGVFLRLARDLPQRFRVTGVLARRPEAGADIERDFAVPTFRTLDETLAAERPDFVIVSVPWGVTPELIRTLVDRRIPVLTETPPAPDLDAMRSLWADIGSAGLVQVAEQYALMPLHAARLNLVREGVIGTPTSVHVSSTHLYHAVAMMRSFLDVAPGPVTVTSRTFGAPLIDPITPDGWTGATDEKEATTILSTLDFGQGRSGLYDFTDNQWWNPLRPDHLRIRGSKGEIDDETVVRMADPVTPVVSRIERVVSGHGMNYEGADLQHLTFEGRVAFRNEFEGGRLMDDDIGVAVLLDRVGAWTRDEGPAPYPLAEGLHDHHVGLALNEAAASGEAVTISEEPWASA</sequence>
<dbReference type="EMBL" id="BAABAU010000004">
    <property type="protein sequence ID" value="GAA4267556.1"/>
    <property type="molecule type" value="Genomic_DNA"/>
</dbReference>
<keyword evidence="3" id="KW-1185">Reference proteome</keyword>
<dbReference type="Proteomes" id="UP001501594">
    <property type="component" value="Unassembled WGS sequence"/>
</dbReference>
<accession>A0ABP8E5Q9</accession>
<name>A0ABP8E5Q9_9MICO</name>
<dbReference type="PANTHER" id="PTHR43377:SF2">
    <property type="entry name" value="BINDING ROSSMANN FOLD OXIDOREDUCTASE, PUTATIVE (AFU_ORTHOLOGUE AFUA_4G00560)-RELATED"/>
    <property type="match status" value="1"/>
</dbReference>
<organism evidence="2 3">
    <name type="scientific">Frondihabitans peucedani</name>
    <dbReference type="NCBI Taxonomy" id="598626"/>
    <lineage>
        <taxon>Bacteria</taxon>
        <taxon>Bacillati</taxon>
        <taxon>Actinomycetota</taxon>
        <taxon>Actinomycetes</taxon>
        <taxon>Micrococcales</taxon>
        <taxon>Microbacteriaceae</taxon>
        <taxon>Frondihabitans</taxon>
    </lineage>
</organism>
<proteinExistence type="predicted"/>
<dbReference type="Pfam" id="PF01408">
    <property type="entry name" value="GFO_IDH_MocA"/>
    <property type="match status" value="1"/>
</dbReference>
<dbReference type="Gene3D" id="3.30.360.10">
    <property type="entry name" value="Dihydrodipicolinate Reductase, domain 2"/>
    <property type="match status" value="1"/>
</dbReference>
<dbReference type="InterPro" id="IPR036291">
    <property type="entry name" value="NAD(P)-bd_dom_sf"/>
</dbReference>
<dbReference type="InterPro" id="IPR000683">
    <property type="entry name" value="Gfo/Idh/MocA-like_OxRdtase_N"/>
</dbReference>
<evidence type="ECO:0000313" key="2">
    <source>
        <dbReference type="EMBL" id="GAA4267556.1"/>
    </source>
</evidence>
<comment type="caution">
    <text evidence="2">The sequence shown here is derived from an EMBL/GenBank/DDBJ whole genome shotgun (WGS) entry which is preliminary data.</text>
</comment>
<dbReference type="Gene3D" id="3.40.50.720">
    <property type="entry name" value="NAD(P)-binding Rossmann-like Domain"/>
    <property type="match status" value="1"/>
</dbReference>